<dbReference type="AlphaFoldDB" id="A0A0P1EN94"/>
<evidence type="ECO:0000313" key="8">
    <source>
        <dbReference type="EMBL" id="CUH51499.1"/>
    </source>
</evidence>
<keyword evidence="9" id="KW-1185">Reference proteome</keyword>
<comment type="similarity">
    <text evidence="2 6">Belongs to the dTDP-4-dehydrorhamnose reductase family.</text>
</comment>
<dbReference type="Gene3D" id="3.40.50.720">
    <property type="entry name" value="NAD(P)-binding Rossmann-like Domain"/>
    <property type="match status" value="1"/>
</dbReference>
<keyword evidence="6" id="KW-0521">NADP</keyword>
<evidence type="ECO:0000256" key="2">
    <source>
        <dbReference type="ARBA" id="ARBA00010944"/>
    </source>
</evidence>
<comment type="pathway">
    <text evidence="1 6">Carbohydrate biosynthesis; dTDP-L-rhamnose biosynthesis.</text>
</comment>
<dbReference type="EC" id="1.1.1.133" evidence="3 6"/>
<comment type="catalytic activity">
    <reaction evidence="5 6">
        <text>dTDP-beta-L-rhamnose + NADP(+) = dTDP-4-dehydro-beta-L-rhamnose + NADPH + H(+)</text>
        <dbReference type="Rhea" id="RHEA:21796"/>
        <dbReference type="ChEBI" id="CHEBI:15378"/>
        <dbReference type="ChEBI" id="CHEBI:57510"/>
        <dbReference type="ChEBI" id="CHEBI:57783"/>
        <dbReference type="ChEBI" id="CHEBI:58349"/>
        <dbReference type="ChEBI" id="CHEBI:62830"/>
        <dbReference type="EC" id="1.1.1.133"/>
    </reaction>
</comment>
<dbReference type="Pfam" id="PF04321">
    <property type="entry name" value="RmlD_sub_bind"/>
    <property type="match status" value="1"/>
</dbReference>
<dbReference type="STRING" id="321267.SHM7688_00936"/>
<name>A0A0P1EN94_9RHOB</name>
<dbReference type="PANTHER" id="PTHR10491">
    <property type="entry name" value="DTDP-4-DEHYDRORHAMNOSE REDUCTASE"/>
    <property type="match status" value="1"/>
</dbReference>
<gene>
    <name evidence="8" type="primary">rfbD_1</name>
    <name evidence="8" type="ORF">SHM7688_00936</name>
</gene>
<dbReference type="InterPro" id="IPR036291">
    <property type="entry name" value="NAD(P)-bd_dom_sf"/>
</dbReference>
<comment type="cofactor">
    <cofactor evidence="6">
        <name>Mg(2+)</name>
        <dbReference type="ChEBI" id="CHEBI:18420"/>
    </cofactor>
    <text evidence="6">Binds 1 Mg(2+) ion per monomer.</text>
</comment>
<reference evidence="8 9" key="1">
    <citation type="submission" date="2015-09" db="EMBL/GenBank/DDBJ databases">
        <authorList>
            <consortium name="Swine Surveillance"/>
        </authorList>
    </citation>
    <scope>NUCLEOTIDE SEQUENCE [LARGE SCALE GENOMIC DNA]</scope>
    <source>
        <strain evidence="8 9">CECT 7688</strain>
    </source>
</reference>
<accession>A0A0P1EN94</accession>
<proteinExistence type="inferred from homology"/>
<evidence type="ECO:0000256" key="4">
    <source>
        <dbReference type="ARBA" id="ARBA00017099"/>
    </source>
</evidence>
<dbReference type="Gene3D" id="3.90.25.10">
    <property type="entry name" value="UDP-galactose 4-epimerase, domain 1"/>
    <property type="match status" value="1"/>
</dbReference>
<evidence type="ECO:0000256" key="1">
    <source>
        <dbReference type="ARBA" id="ARBA00004781"/>
    </source>
</evidence>
<dbReference type="UniPathway" id="UPA00124"/>
<dbReference type="GO" id="GO:0019305">
    <property type="term" value="P:dTDP-rhamnose biosynthetic process"/>
    <property type="evidence" value="ECO:0007669"/>
    <property type="project" value="UniProtKB-UniPathway"/>
</dbReference>
<dbReference type="SUPFAM" id="SSF51735">
    <property type="entry name" value="NAD(P)-binding Rossmann-fold domains"/>
    <property type="match status" value="1"/>
</dbReference>
<dbReference type="NCBIfam" id="TIGR01214">
    <property type="entry name" value="rmlD"/>
    <property type="match status" value="1"/>
</dbReference>
<evidence type="ECO:0000256" key="6">
    <source>
        <dbReference type="RuleBase" id="RU364082"/>
    </source>
</evidence>
<protein>
    <recommendedName>
        <fullName evidence="4 6">dTDP-4-dehydrorhamnose reductase</fullName>
        <ecNumber evidence="3 6">1.1.1.133</ecNumber>
    </recommendedName>
</protein>
<organism evidence="8 9">
    <name type="scientific">Shimia marina</name>
    <dbReference type="NCBI Taxonomy" id="321267"/>
    <lineage>
        <taxon>Bacteria</taxon>
        <taxon>Pseudomonadati</taxon>
        <taxon>Pseudomonadota</taxon>
        <taxon>Alphaproteobacteria</taxon>
        <taxon>Rhodobacterales</taxon>
        <taxon>Roseobacteraceae</taxon>
    </lineage>
</organism>
<dbReference type="GO" id="GO:0008831">
    <property type="term" value="F:dTDP-4-dehydrorhamnose reductase activity"/>
    <property type="evidence" value="ECO:0007669"/>
    <property type="project" value="UniProtKB-EC"/>
</dbReference>
<dbReference type="Proteomes" id="UP000054823">
    <property type="component" value="Unassembled WGS sequence"/>
</dbReference>
<evidence type="ECO:0000256" key="3">
    <source>
        <dbReference type="ARBA" id="ARBA00012929"/>
    </source>
</evidence>
<dbReference type="InterPro" id="IPR029903">
    <property type="entry name" value="RmlD-like-bd"/>
</dbReference>
<comment type="function">
    <text evidence="6">Catalyzes the reduction of dTDP-6-deoxy-L-lyxo-4-hexulose to yield dTDP-L-rhamnose.</text>
</comment>
<evidence type="ECO:0000256" key="5">
    <source>
        <dbReference type="ARBA" id="ARBA00048200"/>
    </source>
</evidence>
<dbReference type="EMBL" id="CYPW01000006">
    <property type="protein sequence ID" value="CUH51499.1"/>
    <property type="molecule type" value="Genomic_DNA"/>
</dbReference>
<evidence type="ECO:0000259" key="7">
    <source>
        <dbReference type="Pfam" id="PF04321"/>
    </source>
</evidence>
<sequence>MKLLVFGHSGQVAQALRARASGNLTIETLPRAQADLTQPGACAALIAQSDADAVINAAAYTAVDQAEHELALAVQINGRAPGEMAETTAQKGIPFLHISSDYVFDGTGHSPWQETAQTGPINAYGRSKLAGEEAVRKAGGQHAILRTSWVFSETGANFVKTMLRLSQTRDALTIVGDQVGGPTAASDIAAALITMATQMCGTPALRGTYHYAGGPSVSWAGFAREIFAKAARPVTVTEIPSTEYPTPAKRPLNSRLDCAKIETDFKITPPDWGAELDRVIPLLLKEMT</sequence>
<dbReference type="OrthoDB" id="9803892at2"/>
<dbReference type="PANTHER" id="PTHR10491:SF4">
    <property type="entry name" value="METHIONINE ADENOSYLTRANSFERASE 2 SUBUNIT BETA"/>
    <property type="match status" value="1"/>
</dbReference>
<dbReference type="CDD" id="cd05254">
    <property type="entry name" value="dTDP_HR_like_SDR_e"/>
    <property type="match status" value="1"/>
</dbReference>
<dbReference type="RefSeq" id="WP_058238797.1">
    <property type="nucleotide sequence ID" value="NZ_CYPW01000006.1"/>
</dbReference>
<dbReference type="InterPro" id="IPR005913">
    <property type="entry name" value="dTDP_dehydrorham_reduct"/>
</dbReference>
<keyword evidence="6 8" id="KW-0560">Oxidoreductase</keyword>
<evidence type="ECO:0000313" key="9">
    <source>
        <dbReference type="Proteomes" id="UP000054823"/>
    </source>
</evidence>
<feature type="domain" description="RmlD-like substrate binding" evidence="7">
    <location>
        <begin position="1"/>
        <end position="280"/>
    </location>
</feature>